<organism evidence="2 3">
    <name type="scientific">Acer yangbiense</name>
    <dbReference type="NCBI Taxonomy" id="1000413"/>
    <lineage>
        <taxon>Eukaryota</taxon>
        <taxon>Viridiplantae</taxon>
        <taxon>Streptophyta</taxon>
        <taxon>Embryophyta</taxon>
        <taxon>Tracheophyta</taxon>
        <taxon>Spermatophyta</taxon>
        <taxon>Magnoliopsida</taxon>
        <taxon>eudicotyledons</taxon>
        <taxon>Gunneridae</taxon>
        <taxon>Pentapetalae</taxon>
        <taxon>rosids</taxon>
        <taxon>malvids</taxon>
        <taxon>Sapindales</taxon>
        <taxon>Sapindaceae</taxon>
        <taxon>Hippocastanoideae</taxon>
        <taxon>Acereae</taxon>
        <taxon>Acer</taxon>
    </lineage>
</organism>
<accession>A0A5C7HQ21</accession>
<dbReference type="Proteomes" id="UP000323000">
    <property type="component" value="Chromosome 7"/>
</dbReference>
<dbReference type="AlphaFoldDB" id="A0A5C7HQ21"/>
<dbReference type="PANTHER" id="PTHR34222:SF79">
    <property type="entry name" value="RETROVIRUS-RELATED POL POLYPROTEIN FROM TRANSPOSON TNT 1-94"/>
    <property type="match status" value="1"/>
</dbReference>
<dbReference type="EMBL" id="VAHF01000007">
    <property type="protein sequence ID" value="TXG58312.1"/>
    <property type="molecule type" value="Genomic_DNA"/>
</dbReference>
<dbReference type="OrthoDB" id="1724611at2759"/>
<feature type="compositionally biased region" description="Polar residues" evidence="1">
    <location>
        <begin position="57"/>
        <end position="66"/>
    </location>
</feature>
<evidence type="ECO:0000256" key="1">
    <source>
        <dbReference type="SAM" id="MobiDB-lite"/>
    </source>
</evidence>
<gene>
    <name evidence="2" type="ORF">EZV62_016141</name>
</gene>
<keyword evidence="3" id="KW-1185">Reference proteome</keyword>
<feature type="region of interest" description="Disordered" evidence="1">
    <location>
        <begin position="45"/>
        <end position="74"/>
    </location>
</feature>
<protein>
    <recommendedName>
        <fullName evidence="4">Retrotransposon gag domain-containing protein</fullName>
    </recommendedName>
</protein>
<evidence type="ECO:0000313" key="3">
    <source>
        <dbReference type="Proteomes" id="UP000323000"/>
    </source>
</evidence>
<reference evidence="3" key="1">
    <citation type="journal article" date="2019" name="Gigascience">
        <title>De novo genome assembly of the endangered Acer yangbiense, a plant species with extremely small populations endemic to Yunnan Province, China.</title>
        <authorList>
            <person name="Yang J."/>
            <person name="Wariss H.M."/>
            <person name="Tao L."/>
            <person name="Zhang R."/>
            <person name="Yun Q."/>
            <person name="Hollingsworth P."/>
            <person name="Dao Z."/>
            <person name="Luo G."/>
            <person name="Guo H."/>
            <person name="Ma Y."/>
            <person name="Sun W."/>
        </authorList>
    </citation>
    <scope>NUCLEOTIDE SEQUENCE [LARGE SCALE GENOMIC DNA]</scope>
    <source>
        <strain evidence="3">cv. Malutang</strain>
    </source>
</reference>
<comment type="caution">
    <text evidence="2">The sequence shown here is derived from an EMBL/GenBank/DDBJ whole genome shotgun (WGS) entry which is preliminary data.</text>
</comment>
<sequence>MSVTDYYNTFKDYDQAGNRVLGRDPLPDLDEAFAIIRGEEGNNELMGTKTVKDGETSSKSSALSTKRVTENKKSQDKDKLCCDYCHKQRHTRAMCWKLHGKP</sequence>
<evidence type="ECO:0000313" key="2">
    <source>
        <dbReference type="EMBL" id="TXG58312.1"/>
    </source>
</evidence>
<evidence type="ECO:0008006" key="4">
    <source>
        <dbReference type="Google" id="ProtNLM"/>
    </source>
</evidence>
<name>A0A5C7HQ21_9ROSI</name>
<proteinExistence type="predicted"/>
<dbReference type="PANTHER" id="PTHR34222">
    <property type="entry name" value="GAG_PRE-INTEGRS DOMAIN-CONTAINING PROTEIN"/>
    <property type="match status" value="1"/>
</dbReference>